<evidence type="ECO:0000256" key="2">
    <source>
        <dbReference type="ARBA" id="ARBA00023004"/>
    </source>
</evidence>
<protein>
    <recommendedName>
        <fullName evidence="3">Gamma-butyrobetaine hydroxylase-like N-terminal domain-containing protein</fullName>
    </recommendedName>
</protein>
<accession>A0A382U906</accession>
<dbReference type="GO" id="GO:0046872">
    <property type="term" value="F:metal ion binding"/>
    <property type="evidence" value="ECO:0007669"/>
    <property type="project" value="UniProtKB-KW"/>
</dbReference>
<dbReference type="EMBL" id="UINC01142275">
    <property type="protein sequence ID" value="SVD30512.1"/>
    <property type="molecule type" value="Genomic_DNA"/>
</dbReference>
<gene>
    <name evidence="4" type="ORF">METZ01_LOCUS383366</name>
</gene>
<name>A0A382U906_9ZZZZ</name>
<dbReference type="InterPro" id="IPR038492">
    <property type="entry name" value="GBBH-like_N_sf"/>
</dbReference>
<dbReference type="InterPro" id="IPR010376">
    <property type="entry name" value="GBBH-like_N"/>
</dbReference>
<dbReference type="AlphaFoldDB" id="A0A382U906"/>
<reference evidence="4" key="1">
    <citation type="submission" date="2018-05" db="EMBL/GenBank/DDBJ databases">
        <authorList>
            <person name="Lanie J.A."/>
            <person name="Ng W.-L."/>
            <person name="Kazmierczak K.M."/>
            <person name="Andrzejewski T.M."/>
            <person name="Davidsen T.M."/>
            <person name="Wayne K.J."/>
            <person name="Tettelin H."/>
            <person name="Glass J.I."/>
            <person name="Rusch D."/>
            <person name="Podicherti R."/>
            <person name="Tsui H.-C.T."/>
            <person name="Winkler M.E."/>
        </authorList>
    </citation>
    <scope>NUCLEOTIDE SEQUENCE</scope>
</reference>
<dbReference type="Pfam" id="PF06155">
    <property type="entry name" value="GBBH-like_N"/>
    <property type="match status" value="1"/>
</dbReference>
<organism evidence="4">
    <name type="scientific">marine metagenome</name>
    <dbReference type="NCBI Taxonomy" id="408172"/>
    <lineage>
        <taxon>unclassified sequences</taxon>
        <taxon>metagenomes</taxon>
        <taxon>ecological metagenomes</taxon>
    </lineage>
</organism>
<dbReference type="Gene3D" id="3.30.2020.30">
    <property type="match status" value="1"/>
</dbReference>
<keyword evidence="1" id="KW-0479">Metal-binding</keyword>
<sequence length="86" mass="9683">MNVMITPTNIRLSKDKKKLTITFDEIEYSMSSEFLRVYSPSAEVQGHGPGQEILQLNKQNVEIEKLKPTGNYAIAIHYSDSHSTGI</sequence>
<feature type="non-terminal residue" evidence="4">
    <location>
        <position position="86"/>
    </location>
</feature>
<evidence type="ECO:0000259" key="3">
    <source>
        <dbReference type="Pfam" id="PF06155"/>
    </source>
</evidence>
<dbReference type="PANTHER" id="PTHR35303">
    <property type="entry name" value="OS02G0197800 PROTEIN"/>
    <property type="match status" value="1"/>
</dbReference>
<evidence type="ECO:0000256" key="1">
    <source>
        <dbReference type="ARBA" id="ARBA00022723"/>
    </source>
</evidence>
<feature type="domain" description="Gamma-butyrobetaine hydroxylase-like N-terminal" evidence="3">
    <location>
        <begin position="10"/>
        <end position="86"/>
    </location>
</feature>
<evidence type="ECO:0000313" key="4">
    <source>
        <dbReference type="EMBL" id="SVD30512.1"/>
    </source>
</evidence>
<proteinExistence type="predicted"/>
<dbReference type="PANTHER" id="PTHR35303:SF5">
    <property type="entry name" value="OS02G0197800 PROTEIN"/>
    <property type="match status" value="1"/>
</dbReference>
<keyword evidence="2" id="KW-0408">Iron</keyword>